<proteinExistence type="predicted"/>
<dbReference type="InterPro" id="IPR000387">
    <property type="entry name" value="Tyr_Pase_dom"/>
</dbReference>
<dbReference type="InterPro" id="IPR029021">
    <property type="entry name" value="Prot-tyrosine_phosphatase-like"/>
</dbReference>
<dbReference type="InterPro" id="IPR026893">
    <property type="entry name" value="Tyr/Ser_Pase_IphP-type"/>
</dbReference>
<dbReference type="EMBL" id="KZ679259">
    <property type="protein sequence ID" value="PTB42815.1"/>
    <property type="molecule type" value="Genomic_DNA"/>
</dbReference>
<dbReference type="InterPro" id="IPR016130">
    <property type="entry name" value="Tyr_Pase_AS"/>
</dbReference>
<dbReference type="OrthoDB" id="449382at2759"/>
<dbReference type="AlphaFoldDB" id="A0A2T3ZDD7"/>
<dbReference type="PANTHER" id="PTHR31126:SF1">
    <property type="entry name" value="TYROSINE SPECIFIC PROTEIN PHOSPHATASES DOMAIN-CONTAINING PROTEIN"/>
    <property type="match status" value="1"/>
</dbReference>
<dbReference type="Pfam" id="PF13350">
    <property type="entry name" value="Y_phosphatase3"/>
    <property type="match status" value="1"/>
</dbReference>
<dbReference type="GO" id="GO:0004721">
    <property type="term" value="F:phosphoprotein phosphatase activity"/>
    <property type="evidence" value="ECO:0007669"/>
    <property type="project" value="InterPro"/>
</dbReference>
<reference evidence="2 3" key="1">
    <citation type="submission" date="2016-07" db="EMBL/GenBank/DDBJ databases">
        <title>Multiple horizontal gene transfer events from other fungi enriched the ability of initially mycotrophic Trichoderma (Ascomycota) to feed on dead plant biomass.</title>
        <authorList>
            <consortium name="DOE Joint Genome Institute"/>
            <person name="Aerts A."/>
            <person name="Atanasova L."/>
            <person name="Chenthamara K."/>
            <person name="Zhang J."/>
            <person name="Grujic M."/>
            <person name="Henrissat B."/>
            <person name="Kuo A."/>
            <person name="Salamov A."/>
            <person name="Lipzen A."/>
            <person name="Labutti K."/>
            <person name="Barry K."/>
            <person name="Miao Y."/>
            <person name="Rahimi M.J."/>
            <person name="Shen Q."/>
            <person name="Grigoriev I.V."/>
            <person name="Kubicek C.P."/>
            <person name="Druzhinina I.S."/>
        </authorList>
    </citation>
    <scope>NUCLEOTIDE SEQUENCE [LARGE SCALE GENOMIC DNA]</scope>
    <source>
        <strain evidence="2 3">CBS 433.97</strain>
    </source>
</reference>
<accession>A0A2T3ZDD7</accession>
<dbReference type="PANTHER" id="PTHR31126">
    <property type="entry name" value="TYROSINE-PROTEIN PHOSPHATASE"/>
    <property type="match status" value="1"/>
</dbReference>
<dbReference type="Proteomes" id="UP000240493">
    <property type="component" value="Unassembled WGS sequence"/>
</dbReference>
<dbReference type="SUPFAM" id="SSF52799">
    <property type="entry name" value="(Phosphotyrosine protein) phosphatases II"/>
    <property type="match status" value="1"/>
</dbReference>
<gene>
    <name evidence="2" type="ORF">M441DRAFT_24958</name>
</gene>
<sequence length="293" mass="33134">MNLDEPYICIPGVPNFRDIGGYAITSEKNKQVRRNVIFRSAFPRQILDPKSGRAKNKIQLFNISHVFDLRSENEFLKSRVYDRRRWLWSATFRVSAPVFRPEDYNPHTLACQFKESGSGPEGFVQIFDKILESASHPENKARPFAQILELLSSKTNKPPAQPILIHCDLGTDRTAVICALILSLCGVSDLDVAKDYHQSGIELASHLKCNAVKLEEDPVFKSAGGTAADAKILVSTREDNMLCFLKYLREKHGSIKQCIKNHKLLDDDGISRLRKNMIVDAAKNHSIARAWDR</sequence>
<dbReference type="STRING" id="1042311.A0A2T3ZDD7"/>
<evidence type="ECO:0000313" key="3">
    <source>
        <dbReference type="Proteomes" id="UP000240493"/>
    </source>
</evidence>
<dbReference type="PROSITE" id="PS50056">
    <property type="entry name" value="TYR_PHOSPHATASE_2"/>
    <property type="match status" value="1"/>
</dbReference>
<dbReference type="Gene3D" id="3.90.190.10">
    <property type="entry name" value="Protein tyrosine phosphatase superfamily"/>
    <property type="match status" value="1"/>
</dbReference>
<evidence type="ECO:0000259" key="1">
    <source>
        <dbReference type="PROSITE" id="PS50056"/>
    </source>
</evidence>
<keyword evidence="3" id="KW-1185">Reference proteome</keyword>
<feature type="domain" description="Tyrosine specific protein phosphatases" evidence="1">
    <location>
        <begin position="142"/>
        <end position="182"/>
    </location>
</feature>
<dbReference type="PROSITE" id="PS00383">
    <property type="entry name" value="TYR_PHOSPHATASE_1"/>
    <property type="match status" value="1"/>
</dbReference>
<evidence type="ECO:0000313" key="2">
    <source>
        <dbReference type="EMBL" id="PTB42815.1"/>
    </source>
</evidence>
<protein>
    <recommendedName>
        <fullName evidence="1">Tyrosine specific protein phosphatases domain-containing protein</fullName>
    </recommendedName>
</protein>
<organism evidence="2 3">
    <name type="scientific">Trichoderma asperellum (strain ATCC 204424 / CBS 433.97 / NBRC 101777)</name>
    <dbReference type="NCBI Taxonomy" id="1042311"/>
    <lineage>
        <taxon>Eukaryota</taxon>
        <taxon>Fungi</taxon>
        <taxon>Dikarya</taxon>
        <taxon>Ascomycota</taxon>
        <taxon>Pezizomycotina</taxon>
        <taxon>Sordariomycetes</taxon>
        <taxon>Hypocreomycetidae</taxon>
        <taxon>Hypocreales</taxon>
        <taxon>Hypocreaceae</taxon>
        <taxon>Trichoderma</taxon>
    </lineage>
</organism>
<name>A0A2T3ZDD7_TRIA4</name>